<evidence type="ECO:0000256" key="1">
    <source>
        <dbReference type="ARBA" id="ARBA00008520"/>
    </source>
</evidence>
<evidence type="ECO:0000313" key="5">
    <source>
        <dbReference type="EMBL" id="NEC21001.1"/>
    </source>
</evidence>
<dbReference type="PANTHER" id="PTHR43649:SF14">
    <property type="entry name" value="BLR3389 PROTEIN"/>
    <property type="match status" value="1"/>
</dbReference>
<feature type="chain" id="PRO_5039056985" evidence="4">
    <location>
        <begin position="27"/>
        <end position="446"/>
    </location>
</feature>
<comment type="similarity">
    <text evidence="1">Belongs to the bacterial solute-binding protein 1 family.</text>
</comment>
<dbReference type="SUPFAM" id="SSF53850">
    <property type="entry name" value="Periplasmic binding protein-like II"/>
    <property type="match status" value="1"/>
</dbReference>
<protein>
    <submittedName>
        <fullName evidence="5">Sugar ABC transporter substrate-binding protein</fullName>
    </submittedName>
</protein>
<dbReference type="CDD" id="cd13585">
    <property type="entry name" value="PBP2_TMBP_like"/>
    <property type="match status" value="1"/>
</dbReference>
<dbReference type="RefSeq" id="WP_164204886.1">
    <property type="nucleotide sequence ID" value="NZ_JAAGMP010001001.1"/>
</dbReference>
<dbReference type="Pfam" id="PF01547">
    <property type="entry name" value="SBP_bac_1"/>
    <property type="match status" value="1"/>
</dbReference>
<keyword evidence="3 4" id="KW-0732">Signal</keyword>
<dbReference type="PANTHER" id="PTHR43649">
    <property type="entry name" value="ARABINOSE-BINDING PROTEIN-RELATED"/>
    <property type="match status" value="1"/>
</dbReference>
<name>A0A7K3S0I2_9ACTN</name>
<dbReference type="PROSITE" id="PS51257">
    <property type="entry name" value="PROKAR_LIPOPROTEIN"/>
    <property type="match status" value="1"/>
</dbReference>
<reference evidence="5 6" key="1">
    <citation type="submission" date="2020-01" db="EMBL/GenBank/DDBJ databases">
        <title>Insect and environment-associated Actinomycetes.</title>
        <authorList>
            <person name="Currrie C."/>
            <person name="Chevrette M."/>
            <person name="Carlson C."/>
            <person name="Stubbendieck R."/>
            <person name="Wendt-Pienkowski E."/>
        </authorList>
    </citation>
    <scope>NUCLEOTIDE SEQUENCE [LARGE SCALE GENOMIC DNA]</scope>
    <source>
        <strain evidence="5 6">SID7590</strain>
    </source>
</reference>
<dbReference type="InterPro" id="IPR050490">
    <property type="entry name" value="Bact_solute-bd_prot1"/>
</dbReference>
<evidence type="ECO:0000256" key="4">
    <source>
        <dbReference type="SAM" id="SignalP"/>
    </source>
</evidence>
<dbReference type="EMBL" id="JAAGMP010001001">
    <property type="protein sequence ID" value="NEC21001.1"/>
    <property type="molecule type" value="Genomic_DNA"/>
</dbReference>
<gene>
    <name evidence="5" type="ORF">G3I50_22555</name>
</gene>
<evidence type="ECO:0000256" key="3">
    <source>
        <dbReference type="ARBA" id="ARBA00022729"/>
    </source>
</evidence>
<dbReference type="InterPro" id="IPR006059">
    <property type="entry name" value="SBP"/>
</dbReference>
<organism evidence="5 6">
    <name type="scientific">Streptomyces parvus</name>
    <dbReference type="NCBI Taxonomy" id="66428"/>
    <lineage>
        <taxon>Bacteria</taxon>
        <taxon>Bacillati</taxon>
        <taxon>Actinomycetota</taxon>
        <taxon>Actinomycetes</taxon>
        <taxon>Kitasatosporales</taxon>
        <taxon>Streptomycetaceae</taxon>
        <taxon>Streptomyces</taxon>
    </lineage>
</organism>
<dbReference type="PROSITE" id="PS01037">
    <property type="entry name" value="SBP_BACTERIAL_1"/>
    <property type="match status" value="1"/>
</dbReference>
<proteinExistence type="inferred from homology"/>
<dbReference type="GO" id="GO:0055085">
    <property type="term" value="P:transmembrane transport"/>
    <property type="evidence" value="ECO:0007669"/>
    <property type="project" value="InterPro"/>
</dbReference>
<evidence type="ECO:0000256" key="2">
    <source>
        <dbReference type="ARBA" id="ARBA00022448"/>
    </source>
</evidence>
<feature type="signal peptide" evidence="4">
    <location>
        <begin position="1"/>
        <end position="26"/>
    </location>
</feature>
<sequence>MNRWPRHRRTTSLLVGTVLTALTLSACGGGAKDDSGAGPVSEKEIQAALDKPTELTVWSWSGSLPDVAKAFEKKYPKIKVNVQNVGTAAEQYTKLQNAIKAGKGAPDLATIEYNAIPQYALTGALVDLERFGFDSLKDKFTPATWDPVNVKGGLYELPLNAGPTAMFYNKKTFDKFDIKVPTTWDEFLEAGVKLKKADPEYHISADSGNAGLTKSLIWSAGGRPFKVDGEDISIDFQDAGTKKYTDTYQKLLDAKVLAPVAEWSNEWFQGLTTGKIATVASGAWMSGILKGSVAKAAGDWRVAPLPSYGSESTTSVNGGGSLAMTEQSDKKLAAAAFLRYVSLEEGADITQASGSFPARAEQLESLEFLGAKDEYFGGQEINRVFADSLASVGGGWQYLPYDVYATTIFNDQVGKAYTGEKSLEEGLKNWEQQLIKYGKEQGFTVN</sequence>
<keyword evidence="2" id="KW-0813">Transport</keyword>
<dbReference type="AlphaFoldDB" id="A0A7K3S0I2"/>
<dbReference type="InterPro" id="IPR006061">
    <property type="entry name" value="SBP_1_CS"/>
</dbReference>
<dbReference type="Proteomes" id="UP000469670">
    <property type="component" value="Unassembled WGS sequence"/>
</dbReference>
<comment type="caution">
    <text evidence="5">The sequence shown here is derived from an EMBL/GenBank/DDBJ whole genome shotgun (WGS) entry which is preliminary data.</text>
</comment>
<evidence type="ECO:0000313" key="6">
    <source>
        <dbReference type="Proteomes" id="UP000469670"/>
    </source>
</evidence>
<dbReference type="Gene3D" id="3.40.190.10">
    <property type="entry name" value="Periplasmic binding protein-like II"/>
    <property type="match status" value="1"/>
</dbReference>
<accession>A0A7K3S0I2</accession>